<dbReference type="Proteomes" id="UP001489004">
    <property type="component" value="Unassembled WGS sequence"/>
</dbReference>
<feature type="domain" description="Fungal lipase-type" evidence="2">
    <location>
        <begin position="414"/>
        <end position="527"/>
    </location>
</feature>
<gene>
    <name evidence="3" type="ORF">WJX72_008645</name>
</gene>
<proteinExistence type="predicted"/>
<feature type="compositionally biased region" description="Basic and acidic residues" evidence="1">
    <location>
        <begin position="636"/>
        <end position="652"/>
    </location>
</feature>
<feature type="compositionally biased region" description="Acidic residues" evidence="1">
    <location>
        <begin position="209"/>
        <end position="221"/>
    </location>
</feature>
<dbReference type="PANTHER" id="PTHR47759">
    <property type="entry name" value="OS04G0509100 PROTEIN"/>
    <property type="match status" value="1"/>
</dbReference>
<evidence type="ECO:0000313" key="3">
    <source>
        <dbReference type="EMBL" id="KAK9818196.1"/>
    </source>
</evidence>
<keyword evidence="4" id="KW-1185">Reference proteome</keyword>
<evidence type="ECO:0000313" key="4">
    <source>
        <dbReference type="Proteomes" id="UP001489004"/>
    </source>
</evidence>
<organism evidence="3 4">
    <name type="scientific">[Myrmecia] bisecta</name>
    <dbReference type="NCBI Taxonomy" id="41462"/>
    <lineage>
        <taxon>Eukaryota</taxon>
        <taxon>Viridiplantae</taxon>
        <taxon>Chlorophyta</taxon>
        <taxon>core chlorophytes</taxon>
        <taxon>Trebouxiophyceae</taxon>
        <taxon>Trebouxiales</taxon>
        <taxon>Trebouxiaceae</taxon>
        <taxon>Myrmecia</taxon>
    </lineage>
</organism>
<feature type="compositionally biased region" description="Low complexity" evidence="1">
    <location>
        <begin position="355"/>
        <end position="364"/>
    </location>
</feature>
<dbReference type="InterPro" id="IPR029058">
    <property type="entry name" value="AB_hydrolase_fold"/>
</dbReference>
<evidence type="ECO:0000256" key="1">
    <source>
        <dbReference type="SAM" id="MobiDB-lite"/>
    </source>
</evidence>
<reference evidence="3 4" key="1">
    <citation type="journal article" date="2024" name="Nat. Commun.">
        <title>Phylogenomics reveals the evolutionary origins of lichenization in chlorophyte algae.</title>
        <authorList>
            <person name="Puginier C."/>
            <person name="Libourel C."/>
            <person name="Otte J."/>
            <person name="Skaloud P."/>
            <person name="Haon M."/>
            <person name="Grisel S."/>
            <person name="Petersen M."/>
            <person name="Berrin J.G."/>
            <person name="Delaux P.M."/>
            <person name="Dal Grande F."/>
            <person name="Keller J."/>
        </authorList>
    </citation>
    <scope>NUCLEOTIDE SEQUENCE [LARGE SCALE GENOMIC DNA]</scope>
    <source>
        <strain evidence="3 4">SAG 2043</strain>
    </source>
</reference>
<accession>A0AAW1Q8A3</accession>
<dbReference type="AlphaFoldDB" id="A0AAW1Q8A3"/>
<dbReference type="Pfam" id="PF01764">
    <property type="entry name" value="Lipase_3"/>
    <property type="match status" value="1"/>
</dbReference>
<feature type="compositionally biased region" description="Basic and acidic residues" evidence="1">
    <location>
        <begin position="239"/>
        <end position="255"/>
    </location>
</feature>
<feature type="region of interest" description="Disordered" evidence="1">
    <location>
        <begin position="636"/>
        <end position="658"/>
    </location>
</feature>
<dbReference type="Gene3D" id="3.40.50.1820">
    <property type="entry name" value="alpha/beta hydrolase"/>
    <property type="match status" value="1"/>
</dbReference>
<feature type="region of interest" description="Disordered" evidence="1">
    <location>
        <begin position="339"/>
        <end position="368"/>
    </location>
</feature>
<evidence type="ECO:0000259" key="2">
    <source>
        <dbReference type="Pfam" id="PF01764"/>
    </source>
</evidence>
<name>A0AAW1Q8A3_9CHLO</name>
<comment type="caution">
    <text evidence="3">The sequence shown here is derived from an EMBL/GenBank/DDBJ whole genome shotgun (WGS) entry which is preliminary data.</text>
</comment>
<dbReference type="GO" id="GO:0006629">
    <property type="term" value="P:lipid metabolic process"/>
    <property type="evidence" value="ECO:0007669"/>
    <property type="project" value="InterPro"/>
</dbReference>
<dbReference type="EMBL" id="JALJOR010000004">
    <property type="protein sequence ID" value="KAK9818196.1"/>
    <property type="molecule type" value="Genomic_DNA"/>
</dbReference>
<sequence>MHRKVDNLLSPSGSLSFSPSFEAYNSPYGIEGFKEMDLDGVETIYMDREFLEEVVHGVLEVHIRRITGLPLARLQPIEQVQCWAAVAPSAGRSLAIDLEPAIALRETAFLYVRDPQKQALQVVLRNVHADENTPEEDRVLGTARHDDLRSLCDGEVHELALQLQGRAEGASVHVAVIYTHHEPGSATLDDMVPKVISQMIADDWREMNDEDWSDEGSEDGSLDWRARSDAASSSDITDEGERPGDQDGDNSKSEDAAIAAGEHPDREPFQNWLKLRKSIMERALASEFAPVAYIMNEEADSEVWVYRNKEERQAVVAFRGTSSPRDMLTDMTLDMAAFNPGHRPDNKGPEELAAEEAQQAQQEQGDNATESMLAKLPGVAQAMQRLPEMLGKPRSEKAQAGWGAATMLLMRSADHNYIWVHRGFLQAYNSVHGRVLSMLDEMMDDGSEQPWHVFCTGHSMGGALATLCAFELAARDYPGPVPKPRITMYSYGQPRVGNIPFAEEYDRLVPDSWRIKNANDIVTQVPSLLGYRHIGMEVLVLPEGEVRISAESSDDVREGAVLEELLSNLKEGAFSDDPEVKEKFEAVVAEELKLWGALVKGHAISEHMEDFYHDIIKGVMDNAGDDLQATIKAVEDAANEAKDQQGEGEESRTTVQAQ</sequence>
<dbReference type="InterPro" id="IPR002921">
    <property type="entry name" value="Fungal_lipase-type"/>
</dbReference>
<dbReference type="CDD" id="cd00519">
    <property type="entry name" value="Lipase_3"/>
    <property type="match status" value="1"/>
</dbReference>
<protein>
    <recommendedName>
        <fullName evidence="2">Fungal lipase-type domain-containing protein</fullName>
    </recommendedName>
</protein>
<dbReference type="PANTHER" id="PTHR47759:SF2">
    <property type="entry name" value="TRIGLYCERIDE LIPASE"/>
    <property type="match status" value="1"/>
</dbReference>
<feature type="region of interest" description="Disordered" evidence="1">
    <location>
        <begin position="209"/>
        <end position="265"/>
    </location>
</feature>
<dbReference type="SUPFAM" id="SSF53474">
    <property type="entry name" value="alpha/beta-Hydrolases"/>
    <property type="match status" value="1"/>
</dbReference>